<dbReference type="InterPro" id="IPR036909">
    <property type="entry name" value="Cyt_c-like_dom_sf"/>
</dbReference>
<proteinExistence type="predicted"/>
<dbReference type="Pfam" id="PF18998">
    <property type="entry name" value="Flg_new_2"/>
    <property type="match status" value="2"/>
</dbReference>
<dbReference type="PANTHER" id="PTHR47197:SF3">
    <property type="entry name" value="DIHYDRO-HEME D1 DEHYDROGENASE"/>
    <property type="match status" value="1"/>
</dbReference>
<protein>
    <recommendedName>
        <fullName evidence="2">Bacterial repeat domain-containing protein</fullName>
    </recommendedName>
</protein>
<evidence type="ECO:0000259" key="2">
    <source>
        <dbReference type="Pfam" id="PF18998"/>
    </source>
</evidence>
<dbReference type="RefSeq" id="WP_084199253.1">
    <property type="nucleotide sequence ID" value="NZ_BMYL01000002.1"/>
</dbReference>
<dbReference type="GO" id="GO:0009055">
    <property type="term" value="F:electron transfer activity"/>
    <property type="evidence" value="ECO:0007669"/>
    <property type="project" value="InterPro"/>
</dbReference>
<feature type="domain" description="Bacterial repeat" evidence="2">
    <location>
        <begin position="42"/>
        <end position="103"/>
    </location>
</feature>
<evidence type="ECO:0000256" key="1">
    <source>
        <dbReference type="SAM" id="SignalP"/>
    </source>
</evidence>
<gene>
    <name evidence="3" type="ORF">C0029_09345</name>
</gene>
<feature type="signal peptide" evidence="1">
    <location>
        <begin position="1"/>
        <end position="19"/>
    </location>
</feature>
<dbReference type="InterPro" id="IPR011964">
    <property type="entry name" value="YVTN_b-propeller_repeat"/>
</dbReference>
<dbReference type="AlphaFoldDB" id="A0AAP8MF07"/>
<dbReference type="Gene3D" id="2.130.10.10">
    <property type="entry name" value="YVTN repeat-like/Quinoprotein amine dehydrogenase"/>
    <property type="match status" value="2"/>
</dbReference>
<name>A0AAP8MF07_9GAMM</name>
<dbReference type="InterPro" id="IPR044060">
    <property type="entry name" value="Bacterial_rp_domain"/>
</dbReference>
<dbReference type="GO" id="GO:0020037">
    <property type="term" value="F:heme binding"/>
    <property type="evidence" value="ECO:0007669"/>
    <property type="project" value="InterPro"/>
</dbReference>
<organism evidence="3 4">
    <name type="scientific">Halioglobus japonicus</name>
    <dbReference type="NCBI Taxonomy" id="930805"/>
    <lineage>
        <taxon>Bacteria</taxon>
        <taxon>Pseudomonadati</taxon>
        <taxon>Pseudomonadota</taxon>
        <taxon>Gammaproteobacteria</taxon>
        <taxon>Cellvibrionales</taxon>
        <taxon>Halieaceae</taxon>
        <taxon>Halioglobus</taxon>
    </lineage>
</organism>
<dbReference type="KEGG" id="hja:BST95_10315"/>
<dbReference type="Gene3D" id="1.10.760.10">
    <property type="entry name" value="Cytochrome c-like domain"/>
    <property type="match status" value="1"/>
</dbReference>
<dbReference type="SUPFAM" id="SSF51004">
    <property type="entry name" value="C-terminal (heme d1) domain of cytochrome cd1-nitrite reductase"/>
    <property type="match status" value="1"/>
</dbReference>
<evidence type="ECO:0000313" key="4">
    <source>
        <dbReference type="Proteomes" id="UP000235162"/>
    </source>
</evidence>
<dbReference type="EMBL" id="PKUR01000002">
    <property type="protein sequence ID" value="PLW86592.1"/>
    <property type="molecule type" value="Genomic_DNA"/>
</dbReference>
<feature type="chain" id="PRO_5042975970" description="Bacterial repeat domain-containing protein" evidence="1">
    <location>
        <begin position="20"/>
        <end position="1032"/>
    </location>
</feature>
<dbReference type="InterPro" id="IPR051200">
    <property type="entry name" value="Host-pathogen_enzymatic-act"/>
</dbReference>
<dbReference type="Proteomes" id="UP000235162">
    <property type="component" value="Unassembled WGS sequence"/>
</dbReference>
<accession>A0AAP8MF07</accession>
<dbReference type="PANTHER" id="PTHR47197">
    <property type="entry name" value="PROTEIN NIRF"/>
    <property type="match status" value="1"/>
</dbReference>
<comment type="caution">
    <text evidence="3">The sequence shown here is derived from an EMBL/GenBank/DDBJ whole genome shotgun (WGS) entry which is preliminary data.</text>
</comment>
<dbReference type="SUPFAM" id="SSF101898">
    <property type="entry name" value="NHL repeat"/>
    <property type="match status" value="1"/>
</dbReference>
<dbReference type="PROSITE" id="PS51257">
    <property type="entry name" value="PROKAR_LIPOPROTEIN"/>
    <property type="match status" value="1"/>
</dbReference>
<sequence length="1032" mass="108933">MPILRFLPLIAIVSLSACRLDVAVDGGGTVTSDSGKINCQNSGGRCQGWYGSPQPETEVLYAEPSNGQQFLGWSGACTGAAPSCNVSIGATSSDFEVRAHFQAGPGAVLQVFPAIGGIVSSADNRLDCAVDCAAAYATGTQVTLTATPITGYTFNGWSGACAGAAGTTCVIAAGSEEIQVAATFSGSPAQSDEFVNFESGQVRPLALSPDGNRLFATNTPANTLEIYAVSGNQLTFEATVPVGLEPIAVAAPDNGEVWVVNHLSDSVSVIDLSDEMPQVVRTLQVGDEPRDIVFAGPGGNRAFITSARRGQNTGYPLEEYRTPGLPRADVWVFDRSSEDYLNQGLPLTLINLFGDVPRALATNASGSRVYAAVFASGNQTTTLMNAPAVDTAKAAPQADVHGDPQPATGLIVKYDGQAWVDEAGTDFSDRMRFSLPDYDVFEINANAATPVEINRASGVGTTLFNMAFNPVRQELYVTNTEARNEVRFEGPGTISATVRGHIADSRISVINAAREVQAVDLNPHVDYSLPQGSAIAPADKALSLAQPVGIAVSPDGEQVFIAAMGSNKVAAIETDALAQGYQPAASDQVTIPGGGPTGLALDAAGRYLYVLARYDNSIAVVDTQSLNIASSVAMANPEPDHIRRGRPFLYDATLTSSNGTTSCAACHIFGDTDHLAWDLGNPDEEVVPNPLNFARTGVPDPGATFHPMKGPMTTQTFRGINDSGPMHWRGDRTGTNRVMVNGQLESVEAAAFKEFRGAFVGLLGREEELDESDLQAFTDFALTLMSPPNPLRALDNSLTASQELGEHIYFNEITTGGELVCNDCHTLNPLQNQFGTGGEVSDEGPGITEDFKVPHFRNLYTKVGMFGLSPGGFVAPSPFMGDQVRGFGYLHDGALDTLDNFFSAIQFNLFNNDERRFAIIDFVMASDSNLAPVVGQQVTVDGSGRYITASARLDLLIERALASTARPECDLLAQGVIEGQAQAALLRRDGFFHLGDPEAAPLTIGAVKQLAKQPGQALTFTCVPPGTGFNAL</sequence>
<dbReference type="NCBIfam" id="TIGR02276">
    <property type="entry name" value="beta_rpt_yvtn"/>
    <property type="match status" value="1"/>
</dbReference>
<feature type="domain" description="Bacterial repeat" evidence="2">
    <location>
        <begin position="132"/>
        <end position="185"/>
    </location>
</feature>
<reference evidence="3 4" key="1">
    <citation type="submission" date="2018-01" db="EMBL/GenBank/DDBJ databases">
        <title>The draft genome sequence of Halioglobus japonicus S1-36.</title>
        <authorList>
            <person name="Du Z.-J."/>
            <person name="Shi M.-J."/>
        </authorList>
    </citation>
    <scope>NUCLEOTIDE SEQUENCE [LARGE SCALE GENOMIC DNA]</scope>
    <source>
        <strain evidence="3 4">S1-36</strain>
    </source>
</reference>
<keyword evidence="1" id="KW-0732">Signal</keyword>
<evidence type="ECO:0000313" key="3">
    <source>
        <dbReference type="EMBL" id="PLW86592.1"/>
    </source>
</evidence>
<dbReference type="InterPro" id="IPR015943">
    <property type="entry name" value="WD40/YVTN_repeat-like_dom_sf"/>
</dbReference>
<dbReference type="SUPFAM" id="SSF46626">
    <property type="entry name" value="Cytochrome c"/>
    <property type="match status" value="2"/>
</dbReference>
<keyword evidence="4" id="KW-1185">Reference proteome</keyword>
<dbReference type="InterPro" id="IPR011048">
    <property type="entry name" value="Haem_d1_sf"/>
</dbReference>